<dbReference type="RefSeq" id="WP_209676892.1">
    <property type="nucleotide sequence ID" value="NZ_JAGIOI010000001.1"/>
</dbReference>
<gene>
    <name evidence="2" type="ORF">JOF48_000438</name>
</gene>
<dbReference type="EMBL" id="JAGIOI010000001">
    <property type="protein sequence ID" value="MBP2411639.1"/>
    <property type="molecule type" value="Genomic_DNA"/>
</dbReference>
<evidence type="ECO:0000313" key="2">
    <source>
        <dbReference type="EMBL" id="MBP2411639.1"/>
    </source>
</evidence>
<protein>
    <submittedName>
        <fullName evidence="2">Multidrug efflux pump subunit AcrA (Membrane-fusion protein)</fullName>
    </submittedName>
</protein>
<evidence type="ECO:0000256" key="1">
    <source>
        <dbReference type="SAM" id="MobiDB-lite"/>
    </source>
</evidence>
<dbReference type="PANTHER" id="PTHR30469">
    <property type="entry name" value="MULTIDRUG RESISTANCE PROTEIN MDTA"/>
    <property type="match status" value="1"/>
</dbReference>
<sequence>MRVLRRIVFPILWLLLIAVIAAALVKLAFFDGIQQENAQLQPEAQIQAPVVAATVDTVTNTVELQGAVQEDPAVPVRVTAVGKVVYFFVNEGAQVAAGDQLFQIRSEVMPDPTEIVQPEAPAEGDEPAPPAAPPAPVYTYTDVLAPAAGTLNSLTVLLNQEVSVGDTAGSVLPGTFSIAGTLTTAQQFRLLDKPATAIGTVVNGPAPFSCQNVTLSSKEAAEDPAAPSDPMAGAMGPDSQSGGSGAGQVSCAVPADVRVFSGLGATITLTAGESQNVLTLPLTSVKGSVQKGLVWLPSEDGAGQPEEREVVLGLNDGVKVEIVSGLAEGESVLEFVPGADAPMPEDGQMAGFGRIGG</sequence>
<dbReference type="SUPFAM" id="SSF111369">
    <property type="entry name" value="HlyD-like secretion proteins"/>
    <property type="match status" value="1"/>
</dbReference>
<dbReference type="Gene3D" id="2.40.420.20">
    <property type="match status" value="1"/>
</dbReference>
<keyword evidence="3" id="KW-1185">Reference proteome</keyword>
<dbReference type="Proteomes" id="UP000711614">
    <property type="component" value="Unassembled WGS sequence"/>
</dbReference>
<feature type="compositionally biased region" description="Low complexity" evidence="1">
    <location>
        <begin position="223"/>
        <end position="232"/>
    </location>
</feature>
<proteinExistence type="predicted"/>
<comment type="caution">
    <text evidence="2">The sequence shown here is derived from an EMBL/GenBank/DDBJ whole genome shotgun (WGS) entry which is preliminary data.</text>
</comment>
<accession>A0ABS4YS68</accession>
<name>A0ABS4YS68_9MICC</name>
<organism evidence="2 3">
    <name type="scientific">Arthrobacter stackebrandtii</name>
    <dbReference type="NCBI Taxonomy" id="272161"/>
    <lineage>
        <taxon>Bacteria</taxon>
        <taxon>Bacillati</taxon>
        <taxon>Actinomycetota</taxon>
        <taxon>Actinomycetes</taxon>
        <taxon>Micrococcales</taxon>
        <taxon>Micrococcaceae</taxon>
        <taxon>Arthrobacter</taxon>
    </lineage>
</organism>
<reference evidence="2 3" key="1">
    <citation type="submission" date="2021-03" db="EMBL/GenBank/DDBJ databases">
        <title>Sequencing the genomes of 1000 actinobacteria strains.</title>
        <authorList>
            <person name="Klenk H.-P."/>
        </authorList>
    </citation>
    <scope>NUCLEOTIDE SEQUENCE [LARGE SCALE GENOMIC DNA]</scope>
    <source>
        <strain evidence="2 3">DSM 16005</strain>
    </source>
</reference>
<feature type="region of interest" description="Disordered" evidence="1">
    <location>
        <begin position="215"/>
        <end position="248"/>
    </location>
</feature>
<evidence type="ECO:0000313" key="3">
    <source>
        <dbReference type="Proteomes" id="UP000711614"/>
    </source>
</evidence>
<dbReference type="Gene3D" id="2.40.50.100">
    <property type="match status" value="1"/>
</dbReference>
<dbReference type="PANTHER" id="PTHR30469:SF33">
    <property type="entry name" value="SLR1207 PROTEIN"/>
    <property type="match status" value="1"/>
</dbReference>